<feature type="compositionally biased region" description="Low complexity" evidence="1">
    <location>
        <begin position="410"/>
        <end position="448"/>
    </location>
</feature>
<name>L8HCH0_ACACF</name>
<evidence type="ECO:0000256" key="1">
    <source>
        <dbReference type="SAM" id="MobiDB-lite"/>
    </source>
</evidence>
<dbReference type="VEuPathDB" id="AmoebaDB:ACA1_068130"/>
<gene>
    <name evidence="4" type="ORF">ACA1_068130</name>
</gene>
<organism evidence="4 5">
    <name type="scientific">Acanthamoeba castellanii (strain ATCC 30010 / Neff)</name>
    <dbReference type="NCBI Taxonomy" id="1257118"/>
    <lineage>
        <taxon>Eukaryota</taxon>
        <taxon>Amoebozoa</taxon>
        <taxon>Discosea</taxon>
        <taxon>Longamoebia</taxon>
        <taxon>Centramoebida</taxon>
        <taxon>Acanthamoebidae</taxon>
        <taxon>Acanthamoeba</taxon>
    </lineage>
</organism>
<feature type="signal peptide" evidence="2">
    <location>
        <begin position="1"/>
        <end position="23"/>
    </location>
</feature>
<reference evidence="4 5" key="1">
    <citation type="journal article" date="2013" name="Genome Biol.">
        <title>Genome of Acanthamoeba castellanii highlights extensive lateral gene transfer and early evolution of tyrosine kinase signaling.</title>
        <authorList>
            <person name="Clarke M."/>
            <person name="Lohan A.J."/>
            <person name="Liu B."/>
            <person name="Lagkouvardos I."/>
            <person name="Roy S."/>
            <person name="Zafar N."/>
            <person name="Bertelli C."/>
            <person name="Schilde C."/>
            <person name="Kianianmomeni A."/>
            <person name="Burglin T.R."/>
            <person name="Frech C."/>
            <person name="Turcotte B."/>
            <person name="Kopec K.O."/>
            <person name="Synnott J.M."/>
            <person name="Choo C."/>
            <person name="Paponov I."/>
            <person name="Finkler A."/>
            <person name="Soon Heng Tan C."/>
            <person name="Hutchins A.P."/>
            <person name="Weinmeier T."/>
            <person name="Rattei T."/>
            <person name="Chu J.S."/>
            <person name="Gimenez G."/>
            <person name="Irimia M."/>
            <person name="Rigden D.J."/>
            <person name="Fitzpatrick D.A."/>
            <person name="Lorenzo-Morales J."/>
            <person name="Bateman A."/>
            <person name="Chiu C.H."/>
            <person name="Tang P."/>
            <person name="Hegemann P."/>
            <person name="Fromm H."/>
            <person name="Raoult D."/>
            <person name="Greub G."/>
            <person name="Miranda-Saavedra D."/>
            <person name="Chen N."/>
            <person name="Nash P."/>
            <person name="Ginger M.L."/>
            <person name="Horn M."/>
            <person name="Schaap P."/>
            <person name="Caler L."/>
            <person name="Loftus B."/>
        </authorList>
    </citation>
    <scope>NUCLEOTIDE SEQUENCE [LARGE SCALE GENOMIC DNA]</scope>
    <source>
        <strain evidence="4 5">Neff</strain>
    </source>
</reference>
<keyword evidence="5" id="KW-1185">Reference proteome</keyword>
<dbReference type="RefSeq" id="XP_004352757.1">
    <property type="nucleotide sequence ID" value="XM_004352705.1"/>
</dbReference>
<evidence type="ECO:0000256" key="2">
    <source>
        <dbReference type="SAM" id="SignalP"/>
    </source>
</evidence>
<dbReference type="OrthoDB" id="10069759at2759"/>
<dbReference type="AlphaFoldDB" id="L8HCH0"/>
<dbReference type="GeneID" id="14924202"/>
<evidence type="ECO:0000313" key="4">
    <source>
        <dbReference type="EMBL" id="ELR23229.1"/>
    </source>
</evidence>
<dbReference type="EMBL" id="KB007857">
    <property type="protein sequence ID" value="ELR23229.1"/>
    <property type="molecule type" value="Genomic_DNA"/>
</dbReference>
<dbReference type="PROSITE" id="PS51841">
    <property type="entry name" value="LTD"/>
    <property type="match status" value="1"/>
</dbReference>
<feature type="region of interest" description="Disordered" evidence="1">
    <location>
        <begin position="393"/>
        <end position="454"/>
    </location>
</feature>
<feature type="domain" description="LTD" evidence="3">
    <location>
        <begin position="10"/>
        <end position="142"/>
    </location>
</feature>
<evidence type="ECO:0000313" key="5">
    <source>
        <dbReference type="Proteomes" id="UP000011083"/>
    </source>
</evidence>
<keyword evidence="2" id="KW-0732">Signal</keyword>
<evidence type="ECO:0000259" key="3">
    <source>
        <dbReference type="PROSITE" id="PS51841"/>
    </source>
</evidence>
<dbReference type="InterPro" id="IPR001322">
    <property type="entry name" value="Lamin_tail_dom"/>
</dbReference>
<dbReference type="Proteomes" id="UP000011083">
    <property type="component" value="Unassembled WGS sequence"/>
</dbReference>
<proteinExistence type="predicted"/>
<protein>
    <recommendedName>
        <fullName evidence="3">LTD domain-containing protein</fullName>
    </recommendedName>
</protein>
<sequence length="655" mass="71683">MKVLGIVLLSLSLLALAAGGVESTMVINEIDVSSSGGQYYEFVELYNAGPSTINLLNYKLEVWFDDGEGSYFLDEQATKLLLDFNVTAGGYYVMCVVPGLIPGCVQELHDYEQGWLPDNGAYLVLFDPEGNQLDLVGYAQGSPVGESCETAPALSDDSVQASQTIARYPNGQDTNDNSVDFAAGCATPASANVLIADIEICFTTTLSDIVINEIDYTQPGSDNKEFIELHNRANYDQTSSNIASYVLNIIDDTNATVLTTALSAAGYQPNIPVHGYWILCVAGSADFCTGPGARPVGEAIFELPSAIDWLPNPGGESSSYSIQLVGPGGILDVLTYGGTQPGVTLGTGVDDIDRANEGRFGVSRYPDSWDTANNAENFRATCITPNDINTVTNVNCDPANSPSPSPTNSPSPSQTPTNSPTQSPTMSPTQSPTRSPTPSVSLSPTTTPSPSPVRNAIPSALALCEKEKIDDAEEEARLLAQRKKFCRQYVPESETKRDNEREAMEAAYEEAAQCWYDKAAECPVERRSEARFMAKELKVTLQLHNKEIDSIPKPKRGLARADKDDEVDVEGGKAKRWDILWDPLTEPYPEDLEYSLEYCEKKREYIRFYHKALRYKIIACNETRAYYDCQRDAYTRFKDTYEASNADCSEFSCEL</sequence>
<dbReference type="KEGG" id="acan:ACA1_068130"/>
<feature type="chain" id="PRO_5003990976" description="LTD domain-containing protein" evidence="2">
    <location>
        <begin position="24"/>
        <end position="655"/>
    </location>
</feature>
<accession>L8HCH0</accession>